<dbReference type="EMBL" id="JAMKPW020000011">
    <property type="protein sequence ID" value="KAK8213327.1"/>
    <property type="molecule type" value="Genomic_DNA"/>
</dbReference>
<evidence type="ECO:0000313" key="1">
    <source>
        <dbReference type="EMBL" id="KAK8213327.1"/>
    </source>
</evidence>
<keyword evidence="2" id="KW-1185">Reference proteome</keyword>
<reference evidence="1" key="1">
    <citation type="submission" date="2024-02" db="EMBL/GenBank/DDBJ databases">
        <title>Metagenome Assembled Genome of Zalaria obscura JY119.</title>
        <authorList>
            <person name="Vighnesh L."/>
            <person name="Jagadeeshwari U."/>
            <person name="Venkata Ramana C."/>
            <person name="Sasikala C."/>
        </authorList>
    </citation>
    <scope>NUCLEOTIDE SEQUENCE</scope>
    <source>
        <strain evidence="1">JY119</strain>
    </source>
</reference>
<sequence length="221" mass="23566">MICNRCLRAAQRITLSSARPTLHLRPHTRTNASTAAPRQGSPTSSHTPPAATSAPGVSQPFSAPLTPSAKNQDIPTGKTTAAPAVPKSSVPAGTVLKGLNFMKNKQDPVALEDAAYPDWLWGVLAAKEGASKEAEVEGDLFSKSKKQRRLAAKALRKQQLLNPESLAPKVPLYEQSVDLPAGGQSVEEALEANKARQELTKAMRAKRRSGIKEANFLKAMG</sequence>
<name>A0ACC3SKU2_9PEZI</name>
<proteinExistence type="predicted"/>
<evidence type="ECO:0000313" key="2">
    <source>
        <dbReference type="Proteomes" id="UP001320706"/>
    </source>
</evidence>
<gene>
    <name evidence="1" type="ORF">M8818_002626</name>
</gene>
<protein>
    <submittedName>
        <fullName evidence="1">Uncharacterized protein</fullName>
    </submittedName>
</protein>
<comment type="caution">
    <text evidence="1">The sequence shown here is derived from an EMBL/GenBank/DDBJ whole genome shotgun (WGS) entry which is preliminary data.</text>
</comment>
<organism evidence="1 2">
    <name type="scientific">Zalaria obscura</name>
    <dbReference type="NCBI Taxonomy" id="2024903"/>
    <lineage>
        <taxon>Eukaryota</taxon>
        <taxon>Fungi</taxon>
        <taxon>Dikarya</taxon>
        <taxon>Ascomycota</taxon>
        <taxon>Pezizomycotina</taxon>
        <taxon>Dothideomycetes</taxon>
        <taxon>Dothideomycetidae</taxon>
        <taxon>Dothideales</taxon>
        <taxon>Zalariaceae</taxon>
        <taxon>Zalaria</taxon>
    </lineage>
</organism>
<dbReference type="Proteomes" id="UP001320706">
    <property type="component" value="Unassembled WGS sequence"/>
</dbReference>
<accession>A0ACC3SKU2</accession>